<evidence type="ECO:0000313" key="3">
    <source>
        <dbReference type="Proteomes" id="UP000285530"/>
    </source>
</evidence>
<dbReference type="AlphaFoldDB" id="A0A418ZS33"/>
<dbReference type="EMBL" id="QZEV01000087">
    <property type="protein sequence ID" value="RJK99934.1"/>
    <property type="molecule type" value="Genomic_DNA"/>
</dbReference>
<name>A0A418ZS33_9RHOB</name>
<organism evidence="2 3">
    <name type="scientific">Paracoccus aestuarii</name>
    <dbReference type="NCBI Taxonomy" id="453842"/>
    <lineage>
        <taxon>Bacteria</taxon>
        <taxon>Pseudomonadati</taxon>
        <taxon>Pseudomonadota</taxon>
        <taxon>Alphaproteobacteria</taxon>
        <taxon>Rhodobacterales</taxon>
        <taxon>Paracoccaceae</taxon>
        <taxon>Paracoccus</taxon>
    </lineage>
</organism>
<sequence>MDVGDKREIDMRHRIRLDLARHVTLLPDLENRVDDVITFRGFEMLITELRLVNQMKALIDAPLHGGLRKRDGQDERHDIGKTHGVPQKRPGHSAVATKGRISDNHDAPFMGRRLKRQEIAGGDALGLRGDVKRHQSVLRQMPAESACSGRGFYEEIVRPHAERAPERPHAFSDDREGRVELVVKNGRHADDRPDGCRINILPGREKINMALLQIARSSI</sequence>
<keyword evidence="3" id="KW-1185">Reference proteome</keyword>
<accession>A0A418ZS33</accession>
<evidence type="ECO:0000256" key="1">
    <source>
        <dbReference type="SAM" id="MobiDB-lite"/>
    </source>
</evidence>
<dbReference type="RefSeq" id="WP_119887155.1">
    <property type="nucleotide sequence ID" value="NZ_CP067170.1"/>
</dbReference>
<dbReference type="Proteomes" id="UP000285530">
    <property type="component" value="Unassembled WGS sequence"/>
</dbReference>
<gene>
    <name evidence="2" type="ORF">D3P06_14115</name>
</gene>
<comment type="caution">
    <text evidence="2">The sequence shown here is derived from an EMBL/GenBank/DDBJ whole genome shotgun (WGS) entry which is preliminary data.</text>
</comment>
<evidence type="ECO:0000313" key="2">
    <source>
        <dbReference type="EMBL" id="RJK99934.1"/>
    </source>
</evidence>
<feature type="region of interest" description="Disordered" evidence="1">
    <location>
        <begin position="68"/>
        <end position="107"/>
    </location>
</feature>
<feature type="compositionally biased region" description="Basic and acidic residues" evidence="1">
    <location>
        <begin position="68"/>
        <end position="81"/>
    </location>
</feature>
<proteinExistence type="predicted"/>
<reference evidence="2 3" key="1">
    <citation type="submission" date="2018-09" db="EMBL/GenBank/DDBJ databases">
        <title>Paracoccus onubensis nov. sp. a moderate halophilic bacterium isolated from Gruta de las Maravillas (Aracena, Spain).</title>
        <authorList>
            <person name="Jurado V."/>
            <person name="Gutierrez-Patricio S."/>
            <person name="Gonzalez-Pimentel J.L."/>
            <person name="Laiz L."/>
            <person name="Saiz-Jimenez C."/>
        </authorList>
    </citation>
    <scope>NUCLEOTIDE SEQUENCE [LARGE SCALE GENOMIC DNA]</scope>
    <source>
        <strain evidence="2 3">DSM 19484</strain>
    </source>
</reference>
<protein>
    <submittedName>
        <fullName evidence="2">Uncharacterized protein</fullName>
    </submittedName>
</protein>